<dbReference type="Pfam" id="PF00665">
    <property type="entry name" value="rve"/>
    <property type="match status" value="2"/>
</dbReference>
<dbReference type="PROSITE" id="PS50994">
    <property type="entry name" value="INTEGRASE"/>
    <property type="match status" value="2"/>
</dbReference>
<evidence type="ECO:0000256" key="2">
    <source>
        <dbReference type="ARBA" id="ARBA00022723"/>
    </source>
</evidence>
<reference evidence="6" key="1">
    <citation type="journal article" date="2022" name="Int. J. Mol. Sci.">
        <title>Draft Genome of Tanacetum Coccineum: Genomic Comparison of Closely Related Tanacetum-Family Plants.</title>
        <authorList>
            <person name="Yamashiro T."/>
            <person name="Shiraishi A."/>
            <person name="Nakayama K."/>
            <person name="Satake H."/>
        </authorList>
    </citation>
    <scope>NUCLEOTIDE SEQUENCE</scope>
</reference>
<sequence>MNFMFVWPFVIFSHTKHVYEYGPRDSSLKPTTGCDKESDNSKENTDDSLEQHQMTDTETSSFESPLKVDKDWKEKFFYPANHVESVNKIEKQVRKNNDAPIIEDWVSDDEDEVESPVVVKKKTVIPTAAKIEKPVRKPVRYAEMYRSQRPRGNQRNWNGQKSNQLGCNFVFNNKACFICESFDHIQYSCPNQQRKRIVSGNNYNKKDNDYYSKTSHPSAHKHMAPRAVLMKTGLKSFNTARPVNTVRPFRSTVNTVRASRFNDVKLSACWVWRPIKPNGALLRNSQLNDKGFVDSGCSRHMTGNIAHLSDFKDFDGGYVTFGRGAYRGRITGKGTIKTNNLDFDDVYFVKELKFNLFSVSQMCDKKNYVLFTDSECLVLSPNFKLPDENQILLKIPRQNNMYSFDMKNIVPKDGLTCLVAKATSEESMLWHRRLGHVNFKNINKLVKENLVRDLPLKRFENDQTCVACLKGKQHRASCKTKAFSPNTKPLFMLHMDLFGPTFVSSLMHKKYCLVVTDDYSRFSWVFFLRTKDETSEILKNFIKEIENLVDKKVKIIRSDNGTEFKNHVMDEFCREKGIKREYSVARTPQQNGVAERKNRTLIEAARTMLADSKLPTTFWAEAVSTACYVQNRVLVVKPHNKTPYELFKGIKPAIGFMKPFGCHVTILNTLDKLGKFDGKSDEGFFVGYSLSSKAFRVYNIRTRKVQENLHVGFLENKPMLEGNGPKWLFDLDSLTQSMNYVPVVAGTFSNVSAGIQGVSESSTSSQQDQDNHDCISSNKVLPADQKVNTASPDDNTGCREVSTLLFREFSYISNCKCMGFSCRIPKGHRAIGTKWVYRNKKDKRGIVIRNKARLVAQGHTQEEGIDYDEVFAPVARIEAIRIFLAYATYMGFTVQQRKKGIFISQDKYVHEILRKFNYSDVKSASTPTDLEKPLVKDGDADDVDEYLYRSMIGSLMYLTASRPDIMFADSPLELVAYTDSDYAGATLDISVQKQVWMNKPDFDTMGLDDLYNNFKIVEQKVKKSTADNNDDKNLAFLTTSSPSSTNTINTVNTGVSTGTTKQLHDDDLEEMDLKWNMALLSMRARKFYQRTGRKIIIDGSSTAGYDKSKKQYDDLLVKLDDTGFKASIYKRGLSILEGQIIKYKESEVLFSEEIALLKRSVGHKEYLMGLLKTKLEKVKEERRGLQEFKQPEVNEYGLRDSNVMPITGCDKESDNSKENTDDSLKQQQKTDSSLVKSPLKVDKDWKEKFFCPANQVREAEPKKARENNDAPIIEDWVSDDEEEVEPIPKVEKKTVIPTATKKEFVKPAKPIRRSVRYAEMYKVTGPSFDHIQYSCPKHMVPRAVLMKTGLKTVNNARLVNTVRSVNTARPFSTARFNTGRQNVNTVRARGFNVVKPSACWVWRPIKPNGASLSNSQLNDKGFVDSGCSRHMTGNIAHLSDFKDFDGGYVTFGGGAYGGRITGKGTIKTDNLDFDDVYFVKELKFNLFSVSQMCDKKNYVLFTDSECLVLSPNFKLPDENQILLKIPRQDNMYSFDMKNIVPKDSLTCLVAKATSEESMLWHRRLGHINFKNINKLVKENLVRDLPLKRFENDQTCVACLKGKQHRASCKTKAFNPITKPLFMLHMDLFGPTFVSSLMHKKYCLVVTDDYSRFSWVFFLSTKDETTEILKNFIKEVENLVDKKVKIIRSDNGTEFKNKVMDDFCREKGIKREYSVARTPQQNGVAERKNRTLIEAARTMLADSKLPTTFWAEAVSTACYVQNRVLIVKPHNKTPYELFRGFKPAIGFMKPFGCHVTILNTLDKLGKFDGKSDEGFFVGYSLSSKAFRVYNTRTRKVQENLHIGFLENKPMIEGNGPKWLFDLDSLTQSMNYVPVVAGTFSNDFAGKQGVSESSTSSQQDQDCIVMPIWKDASYFGVDAPRSAADAQIQDKDRLQDENDASEKSFEDSSLKDNGTADQQVNTASPKVNTGSRDVSTTILEVNTATHEDLVGPSHASEVTQVEDQEIELVNILQSYAVPTTPYTRIHKDHLIYHVIGDVQSSIQTIRMTPSYSKLGFLSDIYEGKTHKDLHTCLFACFLSQEDPKRVSKALSDLAWVEAMQEELLQFKLQKVWILVDLPKGHRAIGHTQEEGIDYDEVITLVARIEAIRIFLAYASYMGFMVYQIDVKSAFQYGQIEEEVYVCQPLGFEDPYHPDKVYKKELCDKFEKLMKDKFQMSSMGELSFFLGLHVQQKKKGIFISQDKYVHEILRKYNYIDVKSASTLTDLDKPLVQDRDAANVDEHLYRSMIGSLMYFIASKTDIMFAVCACARF</sequence>
<feature type="region of interest" description="Disordered" evidence="4">
    <location>
        <begin position="1923"/>
        <end position="1972"/>
    </location>
</feature>
<feature type="domain" description="Integrase catalytic" evidence="5">
    <location>
        <begin position="1615"/>
        <end position="1781"/>
    </location>
</feature>
<dbReference type="InterPro" id="IPR036397">
    <property type="entry name" value="RNaseH_sf"/>
</dbReference>
<dbReference type="InterPro" id="IPR057670">
    <property type="entry name" value="SH3_retrovirus"/>
</dbReference>
<evidence type="ECO:0000259" key="5">
    <source>
        <dbReference type="PROSITE" id="PS50994"/>
    </source>
</evidence>
<dbReference type="InterPro" id="IPR013103">
    <property type="entry name" value="RVT_2"/>
</dbReference>
<keyword evidence="2" id="KW-0479">Metal-binding</keyword>
<gene>
    <name evidence="6" type="ORF">Tco_0894779</name>
</gene>
<dbReference type="Pfam" id="PF22936">
    <property type="entry name" value="Pol_BBD"/>
    <property type="match status" value="2"/>
</dbReference>
<dbReference type="Pfam" id="PF13976">
    <property type="entry name" value="gag_pre-integrs"/>
    <property type="match status" value="2"/>
</dbReference>
<dbReference type="EMBL" id="BQNB010014167">
    <property type="protein sequence ID" value="GJT24842.1"/>
    <property type="molecule type" value="Genomic_DNA"/>
</dbReference>
<dbReference type="InterPro" id="IPR012337">
    <property type="entry name" value="RNaseH-like_sf"/>
</dbReference>
<dbReference type="Proteomes" id="UP001151760">
    <property type="component" value="Unassembled WGS sequence"/>
</dbReference>
<feature type="domain" description="Integrase catalytic" evidence="5">
    <location>
        <begin position="485"/>
        <end position="651"/>
    </location>
</feature>
<name>A0ABQ5CFI8_9ASTR</name>
<evidence type="ECO:0000256" key="4">
    <source>
        <dbReference type="SAM" id="MobiDB-lite"/>
    </source>
</evidence>
<evidence type="ECO:0000256" key="1">
    <source>
        <dbReference type="ARBA" id="ARBA00022670"/>
    </source>
</evidence>
<keyword evidence="1" id="KW-0645">Protease</keyword>
<evidence type="ECO:0000256" key="3">
    <source>
        <dbReference type="ARBA" id="ARBA00022801"/>
    </source>
</evidence>
<keyword evidence="7" id="KW-1185">Reference proteome</keyword>
<dbReference type="Pfam" id="PF07727">
    <property type="entry name" value="RVT_2"/>
    <property type="match status" value="3"/>
</dbReference>
<evidence type="ECO:0000313" key="7">
    <source>
        <dbReference type="Proteomes" id="UP001151760"/>
    </source>
</evidence>
<dbReference type="InterPro" id="IPR025724">
    <property type="entry name" value="GAG-pre-integrase_dom"/>
</dbReference>
<dbReference type="InterPro" id="IPR039537">
    <property type="entry name" value="Retrotran_Ty1/copia-like"/>
</dbReference>
<reference evidence="6" key="2">
    <citation type="submission" date="2022-01" db="EMBL/GenBank/DDBJ databases">
        <authorList>
            <person name="Yamashiro T."/>
            <person name="Shiraishi A."/>
            <person name="Satake H."/>
            <person name="Nakayama K."/>
        </authorList>
    </citation>
    <scope>NUCLEOTIDE SEQUENCE</scope>
</reference>
<feature type="compositionally biased region" description="Polar residues" evidence="4">
    <location>
        <begin position="1949"/>
        <end position="1972"/>
    </location>
</feature>
<dbReference type="InterPro" id="IPR054722">
    <property type="entry name" value="PolX-like_BBD"/>
</dbReference>
<feature type="compositionally biased region" description="Basic and acidic residues" evidence="4">
    <location>
        <begin position="1209"/>
        <end position="1224"/>
    </location>
</feature>
<organism evidence="6 7">
    <name type="scientific">Tanacetum coccineum</name>
    <dbReference type="NCBI Taxonomy" id="301880"/>
    <lineage>
        <taxon>Eukaryota</taxon>
        <taxon>Viridiplantae</taxon>
        <taxon>Streptophyta</taxon>
        <taxon>Embryophyta</taxon>
        <taxon>Tracheophyta</taxon>
        <taxon>Spermatophyta</taxon>
        <taxon>Magnoliopsida</taxon>
        <taxon>eudicotyledons</taxon>
        <taxon>Gunneridae</taxon>
        <taxon>Pentapetalae</taxon>
        <taxon>asterids</taxon>
        <taxon>campanulids</taxon>
        <taxon>Asterales</taxon>
        <taxon>Asteraceae</taxon>
        <taxon>Asteroideae</taxon>
        <taxon>Anthemideae</taxon>
        <taxon>Anthemidinae</taxon>
        <taxon>Tanacetum</taxon>
    </lineage>
</organism>
<accession>A0ABQ5CFI8</accession>
<dbReference type="PANTHER" id="PTHR42648">
    <property type="entry name" value="TRANSPOSASE, PUTATIVE-RELATED"/>
    <property type="match status" value="1"/>
</dbReference>
<evidence type="ECO:0000313" key="6">
    <source>
        <dbReference type="EMBL" id="GJT24842.1"/>
    </source>
</evidence>
<feature type="compositionally biased region" description="Basic and acidic residues" evidence="4">
    <location>
        <begin position="1926"/>
        <end position="1948"/>
    </location>
</feature>
<dbReference type="Pfam" id="PF25597">
    <property type="entry name" value="SH3_retrovirus"/>
    <property type="match status" value="2"/>
</dbReference>
<keyword evidence="3" id="KW-0378">Hydrolase</keyword>
<comment type="caution">
    <text evidence="6">The sequence shown here is derived from an EMBL/GenBank/DDBJ whole genome shotgun (WGS) entry which is preliminary data.</text>
</comment>
<feature type="compositionally biased region" description="Polar residues" evidence="4">
    <location>
        <begin position="1225"/>
        <end position="1235"/>
    </location>
</feature>
<feature type="compositionally biased region" description="Basic and acidic residues" evidence="4">
    <location>
        <begin position="34"/>
        <end position="55"/>
    </location>
</feature>
<dbReference type="InterPro" id="IPR001584">
    <property type="entry name" value="Integrase_cat-core"/>
</dbReference>
<dbReference type="SUPFAM" id="SSF53098">
    <property type="entry name" value="Ribonuclease H-like"/>
    <property type="match status" value="2"/>
</dbReference>
<feature type="region of interest" description="Disordered" evidence="4">
    <location>
        <begin position="1196"/>
        <end position="1237"/>
    </location>
</feature>
<feature type="region of interest" description="Disordered" evidence="4">
    <location>
        <begin position="23"/>
        <end position="64"/>
    </location>
</feature>
<proteinExistence type="predicted"/>
<protein>
    <submittedName>
        <fullName evidence="6">Ribonuclease H-like domain-containing protein</fullName>
    </submittedName>
</protein>
<dbReference type="PANTHER" id="PTHR42648:SF32">
    <property type="entry name" value="RIBONUCLEASE H-LIKE DOMAIN, GAG-PRE-INTEGRASE DOMAIN PROTEIN-RELATED"/>
    <property type="match status" value="1"/>
</dbReference>
<dbReference type="Gene3D" id="3.30.420.10">
    <property type="entry name" value="Ribonuclease H-like superfamily/Ribonuclease H"/>
    <property type="match status" value="2"/>
</dbReference>